<sequence length="73" mass="8263">MVASVVKRLILRSSIKRIKSLTIYCVSVPKVALGEIQAHAKFLIEQNIKCLYNSKQIFQQQFSLFQSKGFACA</sequence>
<reference evidence="1 2" key="1">
    <citation type="journal article" date="2017" name="Curr. Biol.">
        <title>The Evolution of Venom by Co-option of Single-Copy Genes.</title>
        <authorList>
            <person name="Martinson E.O."/>
            <person name="Mrinalini"/>
            <person name="Kelkar Y.D."/>
            <person name="Chang C.H."/>
            <person name="Werren J.H."/>
        </authorList>
    </citation>
    <scope>NUCLEOTIDE SEQUENCE [LARGE SCALE GENOMIC DNA]</scope>
    <source>
        <strain evidence="1 2">Alberta</strain>
        <tissue evidence="1">Whole body</tissue>
    </source>
</reference>
<proteinExistence type="predicted"/>
<gene>
    <name evidence="1" type="ORF">TSAR_012304</name>
</gene>
<dbReference type="EMBL" id="NNAY01000005">
    <property type="protein sequence ID" value="OXU32175.1"/>
    <property type="molecule type" value="Genomic_DNA"/>
</dbReference>
<comment type="caution">
    <text evidence="1">The sequence shown here is derived from an EMBL/GenBank/DDBJ whole genome shotgun (WGS) entry which is preliminary data.</text>
</comment>
<evidence type="ECO:0000313" key="2">
    <source>
        <dbReference type="Proteomes" id="UP000215335"/>
    </source>
</evidence>
<dbReference type="AlphaFoldDB" id="A0A232FNG3"/>
<name>A0A232FNG3_9HYME</name>
<evidence type="ECO:0000313" key="1">
    <source>
        <dbReference type="EMBL" id="OXU32175.1"/>
    </source>
</evidence>
<organism evidence="1 2">
    <name type="scientific">Trichomalopsis sarcophagae</name>
    <dbReference type="NCBI Taxonomy" id="543379"/>
    <lineage>
        <taxon>Eukaryota</taxon>
        <taxon>Metazoa</taxon>
        <taxon>Ecdysozoa</taxon>
        <taxon>Arthropoda</taxon>
        <taxon>Hexapoda</taxon>
        <taxon>Insecta</taxon>
        <taxon>Pterygota</taxon>
        <taxon>Neoptera</taxon>
        <taxon>Endopterygota</taxon>
        <taxon>Hymenoptera</taxon>
        <taxon>Apocrita</taxon>
        <taxon>Proctotrupomorpha</taxon>
        <taxon>Chalcidoidea</taxon>
        <taxon>Pteromalidae</taxon>
        <taxon>Pteromalinae</taxon>
        <taxon>Trichomalopsis</taxon>
    </lineage>
</organism>
<protein>
    <submittedName>
        <fullName evidence="1">Uncharacterized protein</fullName>
    </submittedName>
</protein>
<keyword evidence="2" id="KW-1185">Reference proteome</keyword>
<accession>A0A232FNG3</accession>
<dbReference type="Proteomes" id="UP000215335">
    <property type="component" value="Unassembled WGS sequence"/>
</dbReference>